<dbReference type="Pfam" id="PF00249">
    <property type="entry name" value="Myb_DNA-binding"/>
    <property type="match status" value="1"/>
</dbReference>
<accession>A0A8T1UTJ7</accession>
<dbReference type="InterPro" id="IPR017884">
    <property type="entry name" value="SANT_dom"/>
</dbReference>
<evidence type="ECO:0000259" key="5">
    <source>
        <dbReference type="PROSITE" id="PS50090"/>
    </source>
</evidence>
<evidence type="ECO:0000256" key="1">
    <source>
        <dbReference type="ARBA" id="ARBA00023015"/>
    </source>
</evidence>
<dbReference type="PANTHER" id="PTHR44042:SF67">
    <property type="entry name" value="MYB-LIKE PROTEIN I"/>
    <property type="match status" value="1"/>
</dbReference>
<keyword evidence="4" id="KW-0175">Coiled coil</keyword>
<dbReference type="OrthoDB" id="118550at2759"/>
<proteinExistence type="predicted"/>
<evidence type="ECO:0000256" key="3">
    <source>
        <dbReference type="ARBA" id="ARBA00023242"/>
    </source>
</evidence>
<dbReference type="InterPro" id="IPR001005">
    <property type="entry name" value="SANT/Myb"/>
</dbReference>
<dbReference type="InterPro" id="IPR006447">
    <property type="entry name" value="Myb_dom_plants"/>
</dbReference>
<evidence type="ECO:0000259" key="6">
    <source>
        <dbReference type="PROSITE" id="PS51293"/>
    </source>
</evidence>
<dbReference type="VEuPathDB" id="FungiDB:PC110_g2727"/>
<dbReference type="EMBL" id="JAENGZ010000093">
    <property type="protein sequence ID" value="KAG6969588.1"/>
    <property type="molecule type" value="Genomic_DNA"/>
</dbReference>
<protein>
    <recommendedName>
        <fullName evidence="10">Myb domain</fullName>
    </recommendedName>
</protein>
<dbReference type="NCBIfam" id="TIGR01557">
    <property type="entry name" value="myb_SHAQKYF"/>
    <property type="match status" value="1"/>
</dbReference>
<feature type="domain" description="SANT" evidence="6">
    <location>
        <begin position="263"/>
        <end position="310"/>
    </location>
</feature>
<keyword evidence="2" id="KW-0804">Transcription</keyword>
<evidence type="ECO:0000259" key="7">
    <source>
        <dbReference type="PROSITE" id="PS51294"/>
    </source>
</evidence>
<comment type="caution">
    <text evidence="8">The sequence shown here is derived from an EMBL/GenBank/DDBJ whole genome shotgun (WGS) entry which is preliminary data.</text>
</comment>
<feature type="domain" description="HTH myb-type" evidence="7">
    <location>
        <begin position="263"/>
        <end position="310"/>
    </location>
</feature>
<evidence type="ECO:0000313" key="9">
    <source>
        <dbReference type="Proteomes" id="UP000688947"/>
    </source>
</evidence>
<evidence type="ECO:0008006" key="10">
    <source>
        <dbReference type="Google" id="ProtNLM"/>
    </source>
</evidence>
<keyword evidence="1" id="KW-0805">Transcription regulation</keyword>
<dbReference type="Proteomes" id="UP000688947">
    <property type="component" value="Unassembled WGS sequence"/>
</dbReference>
<dbReference type="SMART" id="SM00717">
    <property type="entry name" value="SANT"/>
    <property type="match status" value="1"/>
</dbReference>
<dbReference type="CDD" id="cd00167">
    <property type="entry name" value="SANT"/>
    <property type="match status" value="1"/>
</dbReference>
<dbReference type="PROSITE" id="PS51293">
    <property type="entry name" value="SANT"/>
    <property type="match status" value="1"/>
</dbReference>
<evidence type="ECO:0000256" key="2">
    <source>
        <dbReference type="ARBA" id="ARBA00023163"/>
    </source>
</evidence>
<keyword evidence="3" id="KW-0539">Nucleus</keyword>
<feature type="coiled-coil region" evidence="4">
    <location>
        <begin position="88"/>
        <end position="122"/>
    </location>
</feature>
<name>A0A8T1UTJ7_9STRA</name>
<gene>
    <name evidence="8" type="ORF">JG687_00003134</name>
</gene>
<evidence type="ECO:0000256" key="4">
    <source>
        <dbReference type="SAM" id="Coils"/>
    </source>
</evidence>
<evidence type="ECO:0000313" key="8">
    <source>
        <dbReference type="EMBL" id="KAG6969588.1"/>
    </source>
</evidence>
<dbReference type="PANTHER" id="PTHR44042">
    <property type="entry name" value="DUPLICATED HOMEODOMAIN-LIKE SUPERFAMILY PROTEIN-RELATED"/>
    <property type="match status" value="1"/>
</dbReference>
<dbReference type="PROSITE" id="PS51294">
    <property type="entry name" value="HTH_MYB"/>
    <property type="match status" value="1"/>
</dbReference>
<dbReference type="AlphaFoldDB" id="A0A8T1UTJ7"/>
<reference evidence="8" key="1">
    <citation type="submission" date="2021-01" db="EMBL/GenBank/DDBJ databases">
        <title>Phytophthora aleatoria, a newly-described species from Pinus radiata is distinct from Phytophthora cactorum isolates based on comparative genomics.</title>
        <authorList>
            <person name="Mcdougal R."/>
            <person name="Panda P."/>
            <person name="Williams N."/>
            <person name="Studholme D.J."/>
        </authorList>
    </citation>
    <scope>NUCLEOTIDE SEQUENCE</scope>
    <source>
        <strain evidence="8">NZFS 3830</strain>
    </source>
</reference>
<dbReference type="PROSITE" id="PS50090">
    <property type="entry name" value="MYB_LIKE"/>
    <property type="match status" value="1"/>
</dbReference>
<sequence length="441" mass="49164">MAGEATEVTEAIPAEEQPVLRYSFLEIKEAQRVCGEKMNAAALKECGSASSAQQQIFRAHVNDLCATVFAAALRKYNPVDKEEVAPVDEETAAKLKELETKLKEKEAAVKKLRERVPRMAAANARRELAKARKRHADVLVSEPELTGDLGAELTEEQLEALKAAYVKTASSIAITSAKLSQVMSQTTETINIVEKTMKRPKTEVDIAMENSPIKAKSLLNEQGVTSEMFEQGATNEPQLIRMDQRFSRSSNDYKRKASTIGWWTPEEHERFLEAVELYPSGPWKKIAHHIGSRTPRQVMTHAQKYRQRIKRRGNRKSRAKNKGASSKVGNSFLAETVTDQGVPIIGEEEQKLWELSLQQEAPQLDPQPLLQPIEGEIPRQPNEEVLALDALLLDELQQLIAPTDDAFPEPVDLNGDELMEIVVDTAIDWTLVSSSSCMLLS</sequence>
<organism evidence="8 9">
    <name type="scientific">Phytophthora cactorum</name>
    <dbReference type="NCBI Taxonomy" id="29920"/>
    <lineage>
        <taxon>Eukaryota</taxon>
        <taxon>Sar</taxon>
        <taxon>Stramenopiles</taxon>
        <taxon>Oomycota</taxon>
        <taxon>Peronosporomycetes</taxon>
        <taxon>Peronosporales</taxon>
        <taxon>Peronosporaceae</taxon>
        <taxon>Phytophthora</taxon>
    </lineage>
</organism>
<dbReference type="InterPro" id="IPR017930">
    <property type="entry name" value="Myb_dom"/>
</dbReference>
<dbReference type="GO" id="GO:0003677">
    <property type="term" value="F:DNA binding"/>
    <property type="evidence" value="ECO:0007669"/>
    <property type="project" value="InterPro"/>
</dbReference>
<feature type="domain" description="Myb-like" evidence="5">
    <location>
        <begin position="263"/>
        <end position="306"/>
    </location>
</feature>